<protein>
    <submittedName>
        <fullName evidence="1">Uncharacterized protein</fullName>
    </submittedName>
</protein>
<evidence type="ECO:0000313" key="2">
    <source>
        <dbReference type="Proteomes" id="UP000011668"/>
    </source>
</evidence>
<reference evidence="1 2" key="1">
    <citation type="journal article" date="2013" name="Nat. Commun.">
        <title>The evolution and pathogenic mechanisms of the rice sheath blight pathogen.</title>
        <authorList>
            <person name="Zheng A."/>
            <person name="Lin R."/>
            <person name="Xu L."/>
            <person name="Qin P."/>
            <person name="Tang C."/>
            <person name="Ai P."/>
            <person name="Zhang D."/>
            <person name="Liu Y."/>
            <person name="Sun Z."/>
            <person name="Feng H."/>
            <person name="Wang Y."/>
            <person name="Chen Y."/>
            <person name="Liang X."/>
            <person name="Fu R."/>
            <person name="Li Q."/>
            <person name="Zhang J."/>
            <person name="Yu X."/>
            <person name="Xie Z."/>
            <person name="Ding L."/>
            <person name="Guan P."/>
            <person name="Tang J."/>
            <person name="Liang Y."/>
            <person name="Wang S."/>
            <person name="Deng Q."/>
            <person name="Li S."/>
            <person name="Zhu J."/>
            <person name="Wang L."/>
            <person name="Liu H."/>
            <person name="Li P."/>
        </authorList>
    </citation>
    <scope>NUCLEOTIDE SEQUENCE [LARGE SCALE GENOMIC DNA]</scope>
    <source>
        <strain evidence="2">AG-1 IA</strain>
    </source>
</reference>
<keyword evidence="2" id="KW-1185">Reference proteome</keyword>
<dbReference type="AlphaFoldDB" id="L8WI94"/>
<dbReference type="Proteomes" id="UP000011668">
    <property type="component" value="Unassembled WGS sequence"/>
</dbReference>
<evidence type="ECO:0000313" key="1">
    <source>
        <dbReference type="EMBL" id="ELU36523.1"/>
    </source>
</evidence>
<comment type="caution">
    <text evidence="1">The sequence shown here is derived from an EMBL/GenBank/DDBJ whole genome shotgun (WGS) entry which is preliminary data.</text>
</comment>
<dbReference type="EMBL" id="AFRT01003278">
    <property type="protein sequence ID" value="ELU36523.1"/>
    <property type="molecule type" value="Genomic_DNA"/>
</dbReference>
<name>L8WI94_THACA</name>
<sequence>MRVNISYPFWTFYFAYPQTLRYCPSSSLSFCEVNCQLIAISIDQGCRCDSMALTICASRLDHLPQHHIRQHKYNVVCIDIQQYPHNDHAFHSHIGTRDRAYLRKTPYPS</sequence>
<accession>L8WI94</accession>
<organism evidence="1 2">
    <name type="scientific">Thanatephorus cucumeris (strain AG1-IA)</name>
    <name type="common">Rice sheath blight fungus</name>
    <name type="synonym">Rhizoctonia solani</name>
    <dbReference type="NCBI Taxonomy" id="983506"/>
    <lineage>
        <taxon>Eukaryota</taxon>
        <taxon>Fungi</taxon>
        <taxon>Dikarya</taxon>
        <taxon>Basidiomycota</taxon>
        <taxon>Agaricomycotina</taxon>
        <taxon>Agaricomycetes</taxon>
        <taxon>Cantharellales</taxon>
        <taxon>Ceratobasidiaceae</taxon>
        <taxon>Rhizoctonia</taxon>
        <taxon>Rhizoctonia solani AG-1</taxon>
    </lineage>
</organism>
<gene>
    <name evidence="1" type="ORF">AG1IA_09437</name>
</gene>
<dbReference type="HOGENOM" id="CLU_2185714_0_0_1"/>
<proteinExistence type="predicted"/>